<proteinExistence type="predicted"/>
<evidence type="ECO:0000259" key="1">
    <source>
        <dbReference type="Pfam" id="PF25372"/>
    </source>
</evidence>
<evidence type="ECO:0000313" key="3">
    <source>
        <dbReference type="Proteomes" id="UP000092600"/>
    </source>
</evidence>
<dbReference type="AlphaFoldDB" id="A0A199V0H5"/>
<dbReference type="InterPro" id="IPR006553">
    <property type="entry name" value="Leu-rich_rpt_Cys-con_subtyp"/>
</dbReference>
<dbReference type="SUPFAM" id="SSF52047">
    <property type="entry name" value="RNI-like"/>
    <property type="match status" value="2"/>
</dbReference>
<feature type="domain" description="F-box/LRR-repeat protein 15-like leucin rich repeat" evidence="1">
    <location>
        <begin position="336"/>
        <end position="488"/>
    </location>
</feature>
<gene>
    <name evidence="2" type="ORF">ACMD2_03756</name>
</gene>
<dbReference type="Gene3D" id="3.80.10.10">
    <property type="entry name" value="Ribonuclease Inhibitor"/>
    <property type="match status" value="5"/>
</dbReference>
<dbReference type="GO" id="GO:0019005">
    <property type="term" value="C:SCF ubiquitin ligase complex"/>
    <property type="evidence" value="ECO:0007669"/>
    <property type="project" value="TreeGrafter"/>
</dbReference>
<organism evidence="2 3">
    <name type="scientific">Ananas comosus</name>
    <name type="common">Pineapple</name>
    <name type="synonym">Ananas ananas</name>
    <dbReference type="NCBI Taxonomy" id="4615"/>
    <lineage>
        <taxon>Eukaryota</taxon>
        <taxon>Viridiplantae</taxon>
        <taxon>Streptophyta</taxon>
        <taxon>Embryophyta</taxon>
        <taxon>Tracheophyta</taxon>
        <taxon>Spermatophyta</taxon>
        <taxon>Magnoliopsida</taxon>
        <taxon>Liliopsida</taxon>
        <taxon>Poales</taxon>
        <taxon>Bromeliaceae</taxon>
        <taxon>Bromelioideae</taxon>
        <taxon>Ananas</taxon>
    </lineage>
</organism>
<name>A0A199V0H5_ANACO</name>
<dbReference type="GO" id="GO:0031146">
    <property type="term" value="P:SCF-dependent proteasomal ubiquitin-dependent protein catabolic process"/>
    <property type="evidence" value="ECO:0007669"/>
    <property type="project" value="TreeGrafter"/>
</dbReference>
<dbReference type="FunFam" id="3.80.10.10:FF:000276">
    <property type="entry name" value="F-box/LRR-repeat protein 3"/>
    <property type="match status" value="1"/>
</dbReference>
<dbReference type="Proteomes" id="UP000092600">
    <property type="component" value="Unassembled WGS sequence"/>
</dbReference>
<dbReference type="EMBL" id="LSRQ01003932">
    <property type="protein sequence ID" value="OAY70386.1"/>
    <property type="molecule type" value="Genomic_DNA"/>
</dbReference>
<accession>A0A199V0H5</accession>
<dbReference type="PANTHER" id="PTHR13318:SF272">
    <property type="entry name" value="OS12G0552700 PROTEIN"/>
    <property type="match status" value="1"/>
</dbReference>
<reference evidence="2 3" key="1">
    <citation type="journal article" date="2016" name="DNA Res.">
        <title>The draft genome of MD-2 pineapple using hybrid error correction of long reads.</title>
        <authorList>
            <person name="Redwan R.M."/>
            <person name="Saidin A."/>
            <person name="Kumar S.V."/>
        </authorList>
    </citation>
    <scope>NUCLEOTIDE SEQUENCE [LARGE SCALE GENOMIC DNA]</scope>
    <source>
        <strain evidence="3">cv. MD2</strain>
        <tissue evidence="2">Leaf</tissue>
    </source>
</reference>
<sequence>MSGDEEEERGRRRRRIAGDPVTAALSADLLALILDRVAAARDRKAWRLVSRGFLRAEALHRRALRPLRRDALPRLLRRFPALELLDLSACPALDDASLAAAALGGAGRRLRSVCLARASGVGWRGLEALAAACPRLEAVDLSHCVGVGDREAAAVAGAAGLRELLLDKCLGVTDVGLAKVAVGCPALDRLSVKWCLEISDIGIDLLAKKCPDLRSLDISYIKVTNESLRSISSLRKLEDLAMVGCYFIDDDGMRLLSRGCNSLQSIDVSRCENVSSGGLASLLEGHHLLRSINARDCVSELTSCFLSKLSVISNTLNILKLDGFQLSVSALKIIGMSCKNLVEIGLGKCKGVTDEGISELVANCAELRTINLVCCHLLTDDALFSIANNCKKVECLGLESCSLITEKGLDQLTICCSSVKELDLTDCNVNDAGLKCMSRCSELTALKLGLCASISDEGLAYIGSNCEKLQELDLYRCTAVTDNGLAAIAAGCKSLKRLNLCYCTQISDTGMKHLSCLEELTDLELRGLVRVTSSGITSLAMGCKSLVKLELKRCYSVDDAGLWALARYSENLRQLTISYCPVTGLGLCNLLGTLRCLQDVKLVHLSWVSIEGFELALRTSCGRLKKLKLLSGLQEVLSPELLQMLQSRGCRIRWVDKPLVFKG</sequence>
<evidence type="ECO:0000313" key="2">
    <source>
        <dbReference type="EMBL" id="OAY70386.1"/>
    </source>
</evidence>
<feature type="domain" description="F-box/LRR-repeat protein 15-like leucin rich repeat" evidence="1">
    <location>
        <begin position="490"/>
        <end position="573"/>
    </location>
</feature>
<dbReference type="InterPro" id="IPR057207">
    <property type="entry name" value="FBXL15_LRR"/>
</dbReference>
<comment type="caution">
    <text evidence="2">The sequence shown here is derived from an EMBL/GenBank/DDBJ whole genome shotgun (WGS) entry which is preliminary data.</text>
</comment>
<dbReference type="FunFam" id="3.80.10.10:FF:000518">
    <property type="entry name" value="F-box family protein"/>
    <property type="match status" value="1"/>
</dbReference>
<dbReference type="PANTHER" id="PTHR13318">
    <property type="entry name" value="PARTNER OF PAIRED, ISOFORM B-RELATED"/>
    <property type="match status" value="1"/>
</dbReference>
<dbReference type="InterPro" id="IPR032675">
    <property type="entry name" value="LRR_dom_sf"/>
</dbReference>
<dbReference type="SMART" id="SM00367">
    <property type="entry name" value="LRR_CC"/>
    <property type="match status" value="17"/>
</dbReference>
<protein>
    <submittedName>
        <fullName evidence="2">F-box/LRR-repeat protein 3</fullName>
    </submittedName>
</protein>
<dbReference type="STRING" id="4615.A0A199V0H5"/>
<dbReference type="Pfam" id="PF25372">
    <property type="entry name" value="DUF7885"/>
    <property type="match status" value="2"/>
</dbReference>